<keyword evidence="2" id="KW-0731">Sigma factor</keyword>
<keyword evidence="4" id="KW-0804">Transcription</keyword>
<dbReference type="PANTHER" id="PTHR43133:SF8">
    <property type="entry name" value="RNA POLYMERASE SIGMA FACTOR HI_1459-RELATED"/>
    <property type="match status" value="1"/>
</dbReference>
<dbReference type="Gene3D" id="1.10.10.10">
    <property type="entry name" value="Winged helix-like DNA-binding domain superfamily/Winged helix DNA-binding domain"/>
    <property type="match status" value="1"/>
</dbReference>
<evidence type="ECO:0000256" key="3">
    <source>
        <dbReference type="ARBA" id="ARBA00023125"/>
    </source>
</evidence>
<accession>A0ABZ0ISR8</accession>
<organism evidence="5 6">
    <name type="scientific">Imperialibacter roseus</name>
    <dbReference type="NCBI Taxonomy" id="1324217"/>
    <lineage>
        <taxon>Bacteria</taxon>
        <taxon>Pseudomonadati</taxon>
        <taxon>Bacteroidota</taxon>
        <taxon>Cytophagia</taxon>
        <taxon>Cytophagales</taxon>
        <taxon>Flammeovirgaceae</taxon>
        <taxon>Imperialibacter</taxon>
    </lineage>
</organism>
<evidence type="ECO:0000256" key="1">
    <source>
        <dbReference type="ARBA" id="ARBA00023015"/>
    </source>
</evidence>
<evidence type="ECO:0000313" key="6">
    <source>
        <dbReference type="Proteomes" id="UP001302349"/>
    </source>
</evidence>
<dbReference type="PANTHER" id="PTHR43133">
    <property type="entry name" value="RNA POLYMERASE ECF-TYPE SIGMA FACTO"/>
    <property type="match status" value="1"/>
</dbReference>
<dbReference type="Proteomes" id="UP001302349">
    <property type="component" value="Chromosome"/>
</dbReference>
<dbReference type="InterPro" id="IPR013325">
    <property type="entry name" value="RNA_pol_sigma_r2"/>
</dbReference>
<protein>
    <submittedName>
        <fullName evidence="5">Sigma-70 family RNA polymerase sigma factor</fullName>
    </submittedName>
</protein>
<dbReference type="Gene3D" id="1.10.1740.10">
    <property type="match status" value="1"/>
</dbReference>
<sequence length="190" mass="22170">MDETLITSLKNGDMQALGELYSKYRQEFIAMIRAKYKMSNDDAMDIYQVATLRLYNNVVKGKMTMMYDSIKPYLFSIGLNVYKEMVREDMKIPLSSNPLEWVDDRGEGQEATDEALLKESLLEATKKAIEKLGDPCQSMLTRFYYFRASIRQLMEEFGYKNEATAKNKKYKCLQQLRELLQKEKIQMALA</sequence>
<dbReference type="InterPro" id="IPR039425">
    <property type="entry name" value="RNA_pol_sigma-70-like"/>
</dbReference>
<keyword evidence="6" id="KW-1185">Reference proteome</keyword>
<reference evidence="5 6" key="1">
    <citation type="journal article" date="2023" name="Microbiol. Resour. Announc.">
        <title>Complete Genome Sequence of Imperialibacter roseus strain P4T.</title>
        <authorList>
            <person name="Tizabi D.R."/>
            <person name="Bachvaroff T."/>
            <person name="Hill R.T."/>
        </authorList>
    </citation>
    <scope>NUCLEOTIDE SEQUENCE [LARGE SCALE GENOMIC DNA]</scope>
    <source>
        <strain evidence="5 6">P4T</strain>
    </source>
</reference>
<evidence type="ECO:0000313" key="5">
    <source>
        <dbReference type="EMBL" id="WOK08087.1"/>
    </source>
</evidence>
<evidence type="ECO:0000256" key="4">
    <source>
        <dbReference type="ARBA" id="ARBA00023163"/>
    </source>
</evidence>
<dbReference type="EMBL" id="CP136051">
    <property type="protein sequence ID" value="WOK08087.1"/>
    <property type="molecule type" value="Genomic_DNA"/>
</dbReference>
<gene>
    <name evidence="5" type="ORF">RT717_05500</name>
</gene>
<dbReference type="SUPFAM" id="SSF88946">
    <property type="entry name" value="Sigma2 domain of RNA polymerase sigma factors"/>
    <property type="match status" value="1"/>
</dbReference>
<proteinExistence type="predicted"/>
<dbReference type="RefSeq" id="WP_317490733.1">
    <property type="nucleotide sequence ID" value="NZ_CP136051.1"/>
</dbReference>
<evidence type="ECO:0000256" key="2">
    <source>
        <dbReference type="ARBA" id="ARBA00023082"/>
    </source>
</evidence>
<keyword evidence="1" id="KW-0805">Transcription regulation</keyword>
<name>A0ABZ0ISR8_9BACT</name>
<keyword evidence="3" id="KW-0238">DNA-binding</keyword>
<dbReference type="InterPro" id="IPR036388">
    <property type="entry name" value="WH-like_DNA-bd_sf"/>
</dbReference>